<name>A0ABV9HXK4_9FLAO</name>
<evidence type="ECO:0000256" key="4">
    <source>
        <dbReference type="ARBA" id="ARBA00022777"/>
    </source>
</evidence>
<keyword evidence="3" id="KW-0808">Transferase</keyword>
<dbReference type="PROSITE" id="PS51257">
    <property type="entry name" value="PROKAR_LIPOPROTEIN"/>
    <property type="match status" value="1"/>
</dbReference>
<evidence type="ECO:0000256" key="1">
    <source>
        <dbReference type="ARBA" id="ARBA00000085"/>
    </source>
</evidence>
<dbReference type="PROSITE" id="PS50005">
    <property type="entry name" value="TPR"/>
    <property type="match status" value="1"/>
</dbReference>
<dbReference type="PANTHER" id="PTHR24421">
    <property type="entry name" value="NITRATE/NITRITE SENSOR PROTEIN NARX-RELATED"/>
    <property type="match status" value="1"/>
</dbReference>
<dbReference type="SUPFAM" id="SSF48452">
    <property type="entry name" value="TPR-like"/>
    <property type="match status" value="2"/>
</dbReference>
<feature type="repeat" description="TPR" evidence="6">
    <location>
        <begin position="236"/>
        <end position="269"/>
    </location>
</feature>
<keyword evidence="10" id="KW-1185">Reference proteome</keyword>
<dbReference type="EMBL" id="JBHSFV010000007">
    <property type="protein sequence ID" value="MFC4634658.1"/>
    <property type="molecule type" value="Genomic_DNA"/>
</dbReference>
<sequence length="693" mass="79668">MMKNNISLLLLISFILFLSCDDQSFESSLGKKEINPFEKYQSLVENTSIEKSGRLKYIDSMVDYIKDLPRDTLLRSYLLDIASSYELLEVQDSNYRFKHKALKLSSLIHDSIGLAKSNYSLGSYHLRKDALDSAYAYFYTSEKLYDQIKDIKSKANSALAMAITQKNVRDYVGAEESSIKAIRLFEQIEEIRYLASSYNNLAIVSKFLGEYESSIEYYKKVYDYRASLENGNSLNISTLNNLGMVYMDMGNYPEAIYNFKKGLAYDSLEYKKPKSYIRLIDNLAYAEYKNGNMDSFPDLLLKALDMSREVNDRIVMVSSGMHLSEIYLAKANKSETYLTKENKTETYLTNKNKELATYYAENAYATAKEITYNEGILGSLELLMKVSAPSEGIAYGQEYIRISDSLQREERAYQNKFARIRFETDKLEVAKNKATKKSQFLLIIFSICVILFLIGYIVLQQRNSRKELEYQEGQQKSNEEIFNLMLAQQGKLEEGKHLAKQRISEELHDGILSRLFGLRLSLDSLNNKHGKDVEKLRSSYIDQLKDLGKEIRKISHDLNSEGFTKDNLYPDVLRKLLKDQLDPQQVTYEFLYDKEINWDLISNPKKVHVYRIIQECLMNINKHANAKHITVTFKSKDANVELTIEDDGVGMDATKAKSGIGMKNIKSRVSQIAGSYKIISKINLGTQIQILFN</sequence>
<gene>
    <name evidence="9" type="ORF">ACFO3O_12110</name>
</gene>
<dbReference type="Pfam" id="PF02518">
    <property type="entry name" value="HATPase_c"/>
    <property type="match status" value="1"/>
</dbReference>
<dbReference type="InterPro" id="IPR019734">
    <property type="entry name" value="TPR_rpt"/>
</dbReference>
<dbReference type="EC" id="2.7.13.3" evidence="2"/>
<evidence type="ECO:0000256" key="2">
    <source>
        <dbReference type="ARBA" id="ARBA00012438"/>
    </source>
</evidence>
<comment type="caution">
    <text evidence="9">The sequence shown here is derived from an EMBL/GenBank/DDBJ whole genome shotgun (WGS) entry which is preliminary data.</text>
</comment>
<keyword evidence="7" id="KW-0472">Membrane</keyword>
<evidence type="ECO:0000256" key="7">
    <source>
        <dbReference type="SAM" id="Phobius"/>
    </source>
</evidence>
<dbReference type="Proteomes" id="UP001596043">
    <property type="component" value="Unassembled WGS sequence"/>
</dbReference>
<evidence type="ECO:0000256" key="6">
    <source>
        <dbReference type="PROSITE-ProRule" id="PRU00339"/>
    </source>
</evidence>
<reference evidence="10" key="1">
    <citation type="journal article" date="2019" name="Int. J. Syst. Evol. Microbiol.">
        <title>The Global Catalogue of Microorganisms (GCM) 10K type strain sequencing project: providing services to taxonomists for standard genome sequencing and annotation.</title>
        <authorList>
            <consortium name="The Broad Institute Genomics Platform"/>
            <consortium name="The Broad Institute Genome Sequencing Center for Infectious Disease"/>
            <person name="Wu L."/>
            <person name="Ma J."/>
        </authorList>
    </citation>
    <scope>NUCLEOTIDE SEQUENCE [LARGE SCALE GENOMIC DNA]</scope>
    <source>
        <strain evidence="10">YJ-61-S</strain>
    </source>
</reference>
<dbReference type="Gene3D" id="1.25.40.10">
    <property type="entry name" value="Tetratricopeptide repeat domain"/>
    <property type="match status" value="2"/>
</dbReference>
<keyword evidence="6" id="KW-0802">TPR repeat</keyword>
<evidence type="ECO:0000256" key="3">
    <source>
        <dbReference type="ARBA" id="ARBA00022679"/>
    </source>
</evidence>
<comment type="catalytic activity">
    <reaction evidence="1">
        <text>ATP + protein L-histidine = ADP + protein N-phospho-L-histidine.</text>
        <dbReference type="EC" id="2.7.13.3"/>
    </reaction>
</comment>
<evidence type="ECO:0000313" key="9">
    <source>
        <dbReference type="EMBL" id="MFC4634658.1"/>
    </source>
</evidence>
<dbReference type="RefSeq" id="WP_379979131.1">
    <property type="nucleotide sequence ID" value="NZ_JBHSFV010000007.1"/>
</dbReference>
<dbReference type="SMART" id="SM00028">
    <property type="entry name" value="TPR"/>
    <property type="match status" value="3"/>
</dbReference>
<dbReference type="InterPro" id="IPR050482">
    <property type="entry name" value="Sensor_HK_TwoCompSys"/>
</dbReference>
<protein>
    <recommendedName>
        <fullName evidence="2">histidine kinase</fullName>
        <ecNumber evidence="2">2.7.13.3</ecNumber>
    </recommendedName>
</protein>
<organism evidence="9 10">
    <name type="scientific">Dokdonia ponticola</name>
    <dbReference type="NCBI Taxonomy" id="2041041"/>
    <lineage>
        <taxon>Bacteria</taxon>
        <taxon>Pseudomonadati</taxon>
        <taxon>Bacteroidota</taxon>
        <taxon>Flavobacteriia</taxon>
        <taxon>Flavobacteriales</taxon>
        <taxon>Flavobacteriaceae</taxon>
        <taxon>Dokdonia</taxon>
    </lineage>
</organism>
<evidence type="ECO:0000256" key="5">
    <source>
        <dbReference type="ARBA" id="ARBA00023012"/>
    </source>
</evidence>
<dbReference type="InterPro" id="IPR011990">
    <property type="entry name" value="TPR-like_helical_dom_sf"/>
</dbReference>
<keyword evidence="7" id="KW-1133">Transmembrane helix</keyword>
<proteinExistence type="predicted"/>
<dbReference type="Gene3D" id="3.30.565.10">
    <property type="entry name" value="Histidine kinase-like ATPase, C-terminal domain"/>
    <property type="match status" value="1"/>
</dbReference>
<dbReference type="InterPro" id="IPR003594">
    <property type="entry name" value="HATPase_dom"/>
</dbReference>
<accession>A0ABV9HXK4</accession>
<dbReference type="Pfam" id="PF13424">
    <property type="entry name" value="TPR_12"/>
    <property type="match status" value="1"/>
</dbReference>
<feature type="transmembrane region" description="Helical" evidence="7">
    <location>
        <begin position="440"/>
        <end position="459"/>
    </location>
</feature>
<dbReference type="PANTHER" id="PTHR24421:SF10">
    <property type="entry name" value="NITRATE_NITRITE SENSOR PROTEIN NARQ"/>
    <property type="match status" value="1"/>
</dbReference>
<feature type="domain" description="Histidine kinase/HSP90-like ATPase" evidence="8">
    <location>
        <begin position="607"/>
        <end position="691"/>
    </location>
</feature>
<keyword evidence="5" id="KW-0902">Two-component regulatory system</keyword>
<dbReference type="InterPro" id="IPR036890">
    <property type="entry name" value="HATPase_C_sf"/>
</dbReference>
<dbReference type="CDD" id="cd16917">
    <property type="entry name" value="HATPase_UhpB-NarQ-NarX-like"/>
    <property type="match status" value="1"/>
</dbReference>
<evidence type="ECO:0000259" key="8">
    <source>
        <dbReference type="Pfam" id="PF02518"/>
    </source>
</evidence>
<keyword evidence="7" id="KW-0812">Transmembrane</keyword>
<dbReference type="SUPFAM" id="SSF55874">
    <property type="entry name" value="ATPase domain of HSP90 chaperone/DNA topoisomerase II/histidine kinase"/>
    <property type="match status" value="1"/>
</dbReference>
<evidence type="ECO:0000313" key="10">
    <source>
        <dbReference type="Proteomes" id="UP001596043"/>
    </source>
</evidence>
<keyword evidence="4" id="KW-0418">Kinase</keyword>